<dbReference type="PANTHER" id="PTHR43240">
    <property type="entry name" value="1,4-DIHYDROXY-2-NAPHTHOYL-COA THIOESTERASE 1"/>
    <property type="match status" value="1"/>
</dbReference>
<dbReference type="InterPro" id="IPR003736">
    <property type="entry name" value="PAAI_dom"/>
</dbReference>
<dbReference type="Proteomes" id="UP001204142">
    <property type="component" value="Unassembled WGS sequence"/>
</dbReference>
<keyword evidence="1" id="KW-0378">Hydrolase</keyword>
<sequence>MGAPWAMLRPVLDFGRFDISLCCMNLPLPVNNPALFDGVAQWLCRIPHCTILKLEFVQGERGKATLRLPYQDRLVGNSKTGVLHGGVMTALIDTTSALSIFSLLESPEATPTLDLRIDYLRPATPGLDVYCTAECYRLARNIAFTRATAYQEGNPQPVAYSVGTFMRRHPSKGEAA</sequence>
<dbReference type="InterPro" id="IPR006683">
    <property type="entry name" value="Thioestr_dom"/>
</dbReference>
<comment type="caution">
    <text evidence="3">The sequence shown here is derived from an EMBL/GenBank/DDBJ whole genome shotgun (WGS) entry which is preliminary data.</text>
</comment>
<dbReference type="SUPFAM" id="SSF54637">
    <property type="entry name" value="Thioesterase/thiol ester dehydrase-isomerase"/>
    <property type="match status" value="1"/>
</dbReference>
<accession>A0ABT1WE46</accession>
<keyword evidence="4" id="KW-1185">Reference proteome</keyword>
<protein>
    <submittedName>
        <fullName evidence="3">PaaI family thioesterase</fullName>
    </submittedName>
</protein>
<dbReference type="NCBIfam" id="TIGR00369">
    <property type="entry name" value="unchar_dom_1"/>
    <property type="match status" value="1"/>
</dbReference>
<dbReference type="Gene3D" id="3.10.129.10">
    <property type="entry name" value="Hotdog Thioesterase"/>
    <property type="match status" value="1"/>
</dbReference>
<dbReference type="InterPro" id="IPR029069">
    <property type="entry name" value="HotDog_dom_sf"/>
</dbReference>
<reference evidence="3 4" key="1">
    <citation type="submission" date="2022-07" db="EMBL/GenBank/DDBJ databases">
        <authorList>
            <person name="Xamxidin M."/>
            <person name="Wu M."/>
        </authorList>
    </citation>
    <scope>NUCLEOTIDE SEQUENCE [LARGE SCALE GENOMIC DNA]</scope>
    <source>
        <strain evidence="3 4">NBRC 111650</strain>
    </source>
</reference>
<name>A0ABT1WE46_9BURK</name>
<evidence type="ECO:0000259" key="2">
    <source>
        <dbReference type="Pfam" id="PF03061"/>
    </source>
</evidence>
<organism evidence="3 4">
    <name type="scientific">Limnobacter humi</name>
    <dbReference type="NCBI Taxonomy" id="1778671"/>
    <lineage>
        <taxon>Bacteria</taxon>
        <taxon>Pseudomonadati</taxon>
        <taxon>Pseudomonadota</taxon>
        <taxon>Betaproteobacteria</taxon>
        <taxon>Burkholderiales</taxon>
        <taxon>Burkholderiaceae</taxon>
        <taxon>Limnobacter</taxon>
    </lineage>
</organism>
<evidence type="ECO:0000313" key="3">
    <source>
        <dbReference type="EMBL" id="MCQ8895797.1"/>
    </source>
</evidence>
<dbReference type="Pfam" id="PF03061">
    <property type="entry name" value="4HBT"/>
    <property type="match status" value="1"/>
</dbReference>
<gene>
    <name evidence="3" type="ORF">NQT62_05010</name>
</gene>
<proteinExistence type="predicted"/>
<dbReference type="CDD" id="cd03443">
    <property type="entry name" value="PaaI_thioesterase"/>
    <property type="match status" value="1"/>
</dbReference>
<dbReference type="PANTHER" id="PTHR43240:SF7">
    <property type="entry name" value="BLR7284 PROTEIN"/>
    <property type="match status" value="1"/>
</dbReference>
<feature type="domain" description="Thioesterase" evidence="2">
    <location>
        <begin position="81"/>
        <end position="155"/>
    </location>
</feature>
<dbReference type="EMBL" id="JANIGO010000002">
    <property type="protein sequence ID" value="MCQ8895797.1"/>
    <property type="molecule type" value="Genomic_DNA"/>
</dbReference>
<evidence type="ECO:0000256" key="1">
    <source>
        <dbReference type="ARBA" id="ARBA00022801"/>
    </source>
</evidence>
<evidence type="ECO:0000313" key="4">
    <source>
        <dbReference type="Proteomes" id="UP001204142"/>
    </source>
</evidence>